<dbReference type="OMA" id="IRANLYI"/>
<evidence type="ECO:0000313" key="1">
    <source>
        <dbReference type="EMBL" id="EFN89681.1"/>
    </source>
</evidence>
<feature type="non-terminal residue" evidence="1">
    <location>
        <position position="78"/>
    </location>
</feature>
<gene>
    <name evidence="1" type="ORF">EAI_04622</name>
</gene>
<protein>
    <recommendedName>
        <fullName evidence="3">Histone-lysine N-methyltransferase SETMAR</fullName>
    </recommendedName>
</protein>
<sequence>VATLNHPSYSPDLSSPDHFLFPKVKLQLKGAIFNTIEKIQKTVTDQLNKIPTEEFSNAMKKLEIRANLYIISNGYYFE</sequence>
<keyword evidence="2" id="KW-1185">Reference proteome</keyword>
<reference evidence="1 2" key="1">
    <citation type="journal article" date="2010" name="Science">
        <title>Genomic comparison of the ants Camponotus floridanus and Harpegnathos saltator.</title>
        <authorList>
            <person name="Bonasio R."/>
            <person name="Zhang G."/>
            <person name="Ye C."/>
            <person name="Mutti N.S."/>
            <person name="Fang X."/>
            <person name="Qin N."/>
            <person name="Donahue G."/>
            <person name="Yang P."/>
            <person name="Li Q."/>
            <person name="Li C."/>
            <person name="Zhang P."/>
            <person name="Huang Z."/>
            <person name="Berger S.L."/>
            <person name="Reinberg D."/>
            <person name="Wang J."/>
            <person name="Liebig J."/>
        </authorList>
    </citation>
    <scope>NUCLEOTIDE SEQUENCE [LARGE SCALE GENOMIC DNA]</scope>
    <source>
        <strain evidence="1 2">R22 G/1</strain>
    </source>
</reference>
<accession>E2B3P6</accession>
<dbReference type="InterPro" id="IPR036397">
    <property type="entry name" value="RNaseH_sf"/>
</dbReference>
<dbReference type="InParanoid" id="E2B3P6"/>
<proteinExistence type="predicted"/>
<dbReference type="Proteomes" id="UP000008237">
    <property type="component" value="Unassembled WGS sequence"/>
</dbReference>
<organism evidence="2">
    <name type="scientific">Harpegnathos saltator</name>
    <name type="common">Jerdon's jumping ant</name>
    <dbReference type="NCBI Taxonomy" id="610380"/>
    <lineage>
        <taxon>Eukaryota</taxon>
        <taxon>Metazoa</taxon>
        <taxon>Ecdysozoa</taxon>
        <taxon>Arthropoda</taxon>
        <taxon>Hexapoda</taxon>
        <taxon>Insecta</taxon>
        <taxon>Pterygota</taxon>
        <taxon>Neoptera</taxon>
        <taxon>Endopterygota</taxon>
        <taxon>Hymenoptera</taxon>
        <taxon>Apocrita</taxon>
        <taxon>Aculeata</taxon>
        <taxon>Formicoidea</taxon>
        <taxon>Formicidae</taxon>
        <taxon>Ponerinae</taxon>
        <taxon>Ponerini</taxon>
        <taxon>Harpegnathos</taxon>
    </lineage>
</organism>
<evidence type="ECO:0000313" key="2">
    <source>
        <dbReference type="Proteomes" id="UP000008237"/>
    </source>
</evidence>
<dbReference type="Gene3D" id="3.30.420.10">
    <property type="entry name" value="Ribonuclease H-like superfamily/Ribonuclease H"/>
    <property type="match status" value="1"/>
</dbReference>
<dbReference type="AlphaFoldDB" id="E2B3P6"/>
<feature type="non-terminal residue" evidence="1">
    <location>
        <position position="1"/>
    </location>
</feature>
<name>E2B3P6_HARSA</name>
<dbReference type="EMBL" id="GL445371">
    <property type="protein sequence ID" value="EFN89681.1"/>
    <property type="molecule type" value="Genomic_DNA"/>
</dbReference>
<evidence type="ECO:0008006" key="3">
    <source>
        <dbReference type="Google" id="ProtNLM"/>
    </source>
</evidence>
<dbReference type="GO" id="GO:0003676">
    <property type="term" value="F:nucleic acid binding"/>
    <property type="evidence" value="ECO:0007669"/>
    <property type="project" value="InterPro"/>
</dbReference>